<feature type="compositionally biased region" description="Polar residues" evidence="3">
    <location>
        <begin position="166"/>
        <end position="178"/>
    </location>
</feature>
<name>A0A9W7W745_9PEZI</name>
<dbReference type="Gene3D" id="3.30.70.330">
    <property type="match status" value="2"/>
</dbReference>
<feature type="region of interest" description="Disordered" evidence="3">
    <location>
        <begin position="532"/>
        <end position="572"/>
    </location>
</feature>
<dbReference type="AlphaFoldDB" id="A0A9W7W745"/>
<dbReference type="SUPFAM" id="SSF54928">
    <property type="entry name" value="RNA-binding domain, RBD"/>
    <property type="match status" value="2"/>
</dbReference>
<dbReference type="OrthoDB" id="271725at2759"/>
<evidence type="ECO:0000313" key="5">
    <source>
        <dbReference type="EMBL" id="KAH9845180.1"/>
    </source>
</evidence>
<dbReference type="PANTHER" id="PTHR48025:SF1">
    <property type="entry name" value="RRM DOMAIN-CONTAINING PROTEIN"/>
    <property type="match status" value="1"/>
</dbReference>
<dbReference type="InterPro" id="IPR035979">
    <property type="entry name" value="RBD_domain_sf"/>
</dbReference>
<dbReference type="PANTHER" id="PTHR48025">
    <property type="entry name" value="OS02G0815200 PROTEIN"/>
    <property type="match status" value="1"/>
</dbReference>
<evidence type="ECO:0000256" key="3">
    <source>
        <dbReference type="SAM" id="MobiDB-lite"/>
    </source>
</evidence>
<dbReference type="GO" id="GO:0003729">
    <property type="term" value="F:mRNA binding"/>
    <property type="evidence" value="ECO:0007669"/>
    <property type="project" value="TreeGrafter"/>
</dbReference>
<dbReference type="InterPro" id="IPR050502">
    <property type="entry name" value="Euk_RNA-bind_prot"/>
</dbReference>
<dbReference type="EMBL" id="RIBY02000125">
    <property type="protein sequence ID" value="KAH9845180.1"/>
    <property type="molecule type" value="Genomic_DNA"/>
</dbReference>
<keyword evidence="6" id="KW-1185">Reference proteome</keyword>
<gene>
    <name evidence="5" type="ORF">Tdes44962_MAKER06825</name>
</gene>
<evidence type="ECO:0000259" key="4">
    <source>
        <dbReference type="PROSITE" id="PS50102"/>
    </source>
</evidence>
<dbReference type="SMART" id="SM00360">
    <property type="entry name" value="RRM"/>
    <property type="match status" value="2"/>
</dbReference>
<dbReference type="Proteomes" id="UP001138500">
    <property type="component" value="Unassembled WGS sequence"/>
</dbReference>
<feature type="region of interest" description="Disordered" evidence="3">
    <location>
        <begin position="149"/>
        <end position="178"/>
    </location>
</feature>
<comment type="caution">
    <text evidence="5">The sequence shown here is derived from an EMBL/GenBank/DDBJ whole genome shotgun (WGS) entry which is preliminary data.</text>
</comment>
<evidence type="ECO:0000256" key="1">
    <source>
        <dbReference type="ARBA" id="ARBA00022884"/>
    </source>
</evidence>
<dbReference type="InterPro" id="IPR012677">
    <property type="entry name" value="Nucleotide-bd_a/b_plait_sf"/>
</dbReference>
<accession>A0A9W7W745</accession>
<proteinExistence type="predicted"/>
<sequence length="572" mass="62354">MAAMTDNKNGGYPRPANGYGNSNGMYNNGYGSRGQVYGGMHQNPQNDLAALAHSFQGMNMQNQSFASQAKNSMMPNAPGNYANMAAMPSALYGATGQYVFPNNYATSNTAQSPNMYTPHASQYMQPMTYQGYQQHDHSPLSNSWTPTTAGATGEVPTLITPRRDSISSNENDQPTTPSYASYPFAGQGGVTINRSPSGVFTHSTPSPTSMMGPYGMPIAKQPEQSDVSPRIKLLIAKDPAIPRAIPAPSSPLKPLDRALENQRGETNVYIRGLLPETTDEMLKTWGQRFGDINSSKSIIDMNTGLCKGFGFVKYHNYEDAENCIRGFHYLGYEVSFARESFYSKLKTFSDEGNTNLYVSNLPKSMNEHELAQLFAPHKVCSSRILRDKNGHGRGVGFARFESRDACEEVIKTFHNHTIDANGEELQIQIRFADTQEQKALKQQTQAARQFRSAEYEFATQAWRQGRLPYAGTTLNDVPAGNEFENYLGGSATVPIQGQRWAQSAIRQMPGRSPLGGLPYTNAGAQQPLVQINVASGADGEGSTKDDGDVKPAVPAIRGNSPVNTAIAPSDQE</sequence>
<organism evidence="5 6">
    <name type="scientific">Teratosphaeria destructans</name>
    <dbReference type="NCBI Taxonomy" id="418781"/>
    <lineage>
        <taxon>Eukaryota</taxon>
        <taxon>Fungi</taxon>
        <taxon>Dikarya</taxon>
        <taxon>Ascomycota</taxon>
        <taxon>Pezizomycotina</taxon>
        <taxon>Dothideomycetes</taxon>
        <taxon>Dothideomycetidae</taxon>
        <taxon>Mycosphaerellales</taxon>
        <taxon>Teratosphaeriaceae</taxon>
        <taxon>Teratosphaeria</taxon>
    </lineage>
</organism>
<dbReference type="InterPro" id="IPR000504">
    <property type="entry name" value="RRM_dom"/>
</dbReference>
<evidence type="ECO:0000313" key="6">
    <source>
        <dbReference type="Proteomes" id="UP001138500"/>
    </source>
</evidence>
<reference evidence="5 6" key="2">
    <citation type="journal article" date="2021" name="Curr. Genet.">
        <title>Genetic response to nitrogen starvation in the aggressive Eucalyptus foliar pathogen Teratosphaeria destructans.</title>
        <authorList>
            <person name="Havenga M."/>
            <person name="Wingfield B.D."/>
            <person name="Wingfield M.J."/>
            <person name="Dreyer L.L."/>
            <person name="Roets F."/>
            <person name="Aylward J."/>
        </authorList>
    </citation>
    <scope>NUCLEOTIDE SEQUENCE [LARGE SCALE GENOMIC DNA]</scope>
    <source>
        <strain evidence="5">CMW44962</strain>
    </source>
</reference>
<dbReference type="Pfam" id="PF00076">
    <property type="entry name" value="RRM_1"/>
    <property type="match status" value="2"/>
</dbReference>
<protein>
    <submittedName>
        <fullName evidence="5">Sporulation-specific protein 5</fullName>
    </submittedName>
</protein>
<feature type="domain" description="RRM" evidence="4">
    <location>
        <begin position="266"/>
        <end position="339"/>
    </location>
</feature>
<keyword evidence="1 2" id="KW-0694">RNA-binding</keyword>
<dbReference type="PROSITE" id="PS50102">
    <property type="entry name" value="RRM"/>
    <property type="match status" value="2"/>
</dbReference>
<feature type="domain" description="RRM" evidence="4">
    <location>
        <begin position="354"/>
        <end position="434"/>
    </location>
</feature>
<reference evidence="5 6" key="1">
    <citation type="journal article" date="2018" name="IMA Fungus">
        <title>IMA Genome-F 10: Nine draft genome sequences of Claviceps purpurea s.lat., including C. arundinis, C. humidiphila, and C. cf. spartinae, pseudomolecules for the pitch canker pathogen Fusarium circinatum, draft genome of Davidsoniella eucalypti, Grosmannia galeiformis, Quambalaria eucalypti, and Teratosphaeria destructans.</title>
        <authorList>
            <person name="Wingfield B.D."/>
            <person name="Liu M."/>
            <person name="Nguyen H.D."/>
            <person name="Lane F.A."/>
            <person name="Morgan S.W."/>
            <person name="De Vos L."/>
            <person name="Wilken P.M."/>
            <person name="Duong T.A."/>
            <person name="Aylward J."/>
            <person name="Coetzee M.P."/>
            <person name="Dadej K."/>
            <person name="De Beer Z.W."/>
            <person name="Findlay W."/>
            <person name="Havenga M."/>
            <person name="Kolarik M."/>
            <person name="Menzies J.G."/>
            <person name="Naidoo K."/>
            <person name="Pochopski O."/>
            <person name="Shoukouhi P."/>
            <person name="Santana Q.C."/>
            <person name="Seifert K.A."/>
            <person name="Soal N."/>
            <person name="Steenkamp E.T."/>
            <person name="Tatham C.T."/>
            <person name="van der Nest M.A."/>
            <person name="Wingfield M.J."/>
        </authorList>
    </citation>
    <scope>NUCLEOTIDE SEQUENCE [LARGE SCALE GENOMIC DNA]</scope>
    <source>
        <strain evidence="5">CMW44962</strain>
    </source>
</reference>
<evidence type="ECO:0000256" key="2">
    <source>
        <dbReference type="PROSITE-ProRule" id="PRU00176"/>
    </source>
</evidence>
<dbReference type="GO" id="GO:0005634">
    <property type="term" value="C:nucleus"/>
    <property type="evidence" value="ECO:0007669"/>
    <property type="project" value="TreeGrafter"/>
</dbReference>